<protein>
    <submittedName>
        <fullName evidence="1">Uncharacterized protein</fullName>
    </submittedName>
</protein>
<dbReference type="EMBL" id="QGKW02000007">
    <property type="protein sequence ID" value="KAF2618493.1"/>
    <property type="molecule type" value="Genomic_DNA"/>
</dbReference>
<dbReference type="AlphaFoldDB" id="A0A8S9MN73"/>
<sequence length="54" mass="5953">MIPAIWVCITFGDELDDAHHQHLLGIPGVRTRIRPPIGEDEAAYISVLGRGESE</sequence>
<evidence type="ECO:0000313" key="2">
    <source>
        <dbReference type="Proteomes" id="UP000712281"/>
    </source>
</evidence>
<name>A0A8S9MN73_BRACR</name>
<accession>A0A8S9MN73</accession>
<dbReference type="Proteomes" id="UP000712281">
    <property type="component" value="Unassembled WGS sequence"/>
</dbReference>
<gene>
    <name evidence="1" type="ORF">F2Q68_00039578</name>
</gene>
<organism evidence="1 2">
    <name type="scientific">Brassica cretica</name>
    <name type="common">Mustard</name>
    <dbReference type="NCBI Taxonomy" id="69181"/>
    <lineage>
        <taxon>Eukaryota</taxon>
        <taxon>Viridiplantae</taxon>
        <taxon>Streptophyta</taxon>
        <taxon>Embryophyta</taxon>
        <taxon>Tracheophyta</taxon>
        <taxon>Spermatophyta</taxon>
        <taxon>Magnoliopsida</taxon>
        <taxon>eudicotyledons</taxon>
        <taxon>Gunneridae</taxon>
        <taxon>Pentapetalae</taxon>
        <taxon>rosids</taxon>
        <taxon>malvids</taxon>
        <taxon>Brassicales</taxon>
        <taxon>Brassicaceae</taxon>
        <taxon>Brassiceae</taxon>
        <taxon>Brassica</taxon>
    </lineage>
</organism>
<proteinExistence type="predicted"/>
<comment type="caution">
    <text evidence="1">The sequence shown here is derived from an EMBL/GenBank/DDBJ whole genome shotgun (WGS) entry which is preliminary data.</text>
</comment>
<reference evidence="1" key="1">
    <citation type="submission" date="2019-12" db="EMBL/GenBank/DDBJ databases">
        <title>Genome sequencing and annotation of Brassica cretica.</title>
        <authorList>
            <person name="Studholme D.J."/>
            <person name="Sarris P.F."/>
        </authorList>
    </citation>
    <scope>NUCLEOTIDE SEQUENCE</scope>
    <source>
        <strain evidence="1">PFS-001/15</strain>
        <tissue evidence="1">Leaf</tissue>
    </source>
</reference>
<evidence type="ECO:0000313" key="1">
    <source>
        <dbReference type="EMBL" id="KAF2618493.1"/>
    </source>
</evidence>